<dbReference type="PANTHER" id="PTHR42938:SF25">
    <property type="entry name" value="D-ISOMER SPECIFIC 2-HYDROXYACID DEHYDROGENASE FAMILY PROTEIN"/>
    <property type="match status" value="1"/>
</dbReference>
<sequence>MLIFCSETESAMRVLIAADENAWGGLIPAIRQTLPDVEFVASAGHAAESLAGFDALIPGMCRVDARLLATADRLRLIQQAGVGLEGIDLRAAKQHGIMVANVPSDDSGNADSVAELGIWMMIGLARRQNEIADCLAQQKLGQPIGMGLKGKTVGLVGLGGIGKALAKRLAPFGMRMIGVKREADDAFAREHQLDWLGTMAQLPELLQQSDFVVLSLPDNAQTHRIIDARALAQMKPAGFLINLGRGGLIDKQAFLAALESRQLAGAGLDVFWQEPPDPNDALFRYNVIATPHIGGVTDISLAGNIKGICDNLRRLRDGEAVIDRQA</sequence>
<dbReference type="Pfam" id="PF00389">
    <property type="entry name" value="2-Hacid_dh"/>
    <property type="match status" value="1"/>
</dbReference>
<evidence type="ECO:0008006" key="5">
    <source>
        <dbReference type="Google" id="ProtNLM"/>
    </source>
</evidence>
<dbReference type="Pfam" id="PF02826">
    <property type="entry name" value="2-Hacid_dh_C"/>
    <property type="match status" value="1"/>
</dbReference>
<dbReference type="SUPFAM" id="SSF51735">
    <property type="entry name" value="NAD(P)-binding Rossmann-fold domains"/>
    <property type="match status" value="1"/>
</dbReference>
<dbReference type="InterPro" id="IPR006139">
    <property type="entry name" value="D-isomer_2_OHA_DH_cat_dom"/>
</dbReference>
<dbReference type="Gene3D" id="3.40.50.720">
    <property type="entry name" value="NAD(P)-binding Rossmann-like Domain"/>
    <property type="match status" value="2"/>
</dbReference>
<accession>A0A8R2FDS2</accession>
<dbReference type="CDD" id="cd12175">
    <property type="entry name" value="2-Hacid_dh_11"/>
    <property type="match status" value="1"/>
</dbReference>
<protein>
    <recommendedName>
        <fullName evidence="5">Lactate dehydrogenase</fullName>
    </recommendedName>
</protein>
<keyword evidence="1" id="KW-0560">Oxidoreductase</keyword>
<gene>
    <name evidence="4" type="primary">103311438</name>
</gene>
<evidence type="ECO:0000313" key="4">
    <source>
        <dbReference type="EnsemblMetazoa" id="XP_008189273.1"/>
    </source>
</evidence>
<dbReference type="GO" id="GO:0004617">
    <property type="term" value="F:phosphoglycerate dehydrogenase activity"/>
    <property type="evidence" value="ECO:0007669"/>
    <property type="project" value="TreeGrafter"/>
</dbReference>
<name>A0A8R2FDS2_ACYPI</name>
<feature type="domain" description="D-isomer specific 2-hydroxyacid dehydrogenase NAD-binding" evidence="3">
    <location>
        <begin position="118"/>
        <end position="294"/>
    </location>
</feature>
<dbReference type="GO" id="GO:0051287">
    <property type="term" value="F:NAD binding"/>
    <property type="evidence" value="ECO:0007669"/>
    <property type="project" value="InterPro"/>
</dbReference>
<dbReference type="SUPFAM" id="SSF52283">
    <property type="entry name" value="Formate/glycerate dehydrogenase catalytic domain-like"/>
    <property type="match status" value="1"/>
</dbReference>
<evidence type="ECO:0000259" key="2">
    <source>
        <dbReference type="Pfam" id="PF00389"/>
    </source>
</evidence>
<evidence type="ECO:0000259" key="3">
    <source>
        <dbReference type="Pfam" id="PF02826"/>
    </source>
</evidence>
<dbReference type="InterPro" id="IPR036291">
    <property type="entry name" value="NAD(P)-bd_dom_sf"/>
</dbReference>
<reference evidence="4" key="1">
    <citation type="submission" date="2022-06" db="UniProtKB">
        <authorList>
            <consortium name="EnsemblMetazoa"/>
        </authorList>
    </citation>
    <scope>IDENTIFICATION</scope>
</reference>
<organism evidence="4">
    <name type="scientific">Acyrthosiphon pisum</name>
    <name type="common">Pea aphid</name>
    <dbReference type="NCBI Taxonomy" id="7029"/>
    <lineage>
        <taxon>Eukaryota</taxon>
        <taxon>Metazoa</taxon>
        <taxon>Ecdysozoa</taxon>
        <taxon>Arthropoda</taxon>
        <taxon>Hexapoda</taxon>
        <taxon>Insecta</taxon>
        <taxon>Pterygota</taxon>
        <taxon>Neoptera</taxon>
        <taxon>Paraneoptera</taxon>
        <taxon>Hemiptera</taxon>
        <taxon>Sternorrhyncha</taxon>
        <taxon>Aphidomorpha</taxon>
        <taxon>Aphidoidea</taxon>
        <taxon>Aphididae</taxon>
        <taxon>Macrosiphini</taxon>
        <taxon>Acyrthosiphon</taxon>
    </lineage>
</organism>
<proteinExistence type="inferred from homology"/>
<feature type="domain" description="D-isomer specific 2-hydroxyacid dehydrogenase catalytic" evidence="2">
    <location>
        <begin position="45"/>
        <end position="318"/>
    </location>
</feature>
<dbReference type="InterPro" id="IPR006140">
    <property type="entry name" value="D-isomer_DH_NAD-bd"/>
</dbReference>
<comment type="similarity">
    <text evidence="1">Belongs to the D-isomer specific 2-hydroxyacid dehydrogenase family.</text>
</comment>
<dbReference type="PANTHER" id="PTHR42938">
    <property type="entry name" value="FORMATE DEHYDROGENASE 1"/>
    <property type="match status" value="1"/>
</dbReference>
<dbReference type="EnsemblMetazoa" id="XM_008191051.1">
    <property type="protein sequence ID" value="XP_008189273.1"/>
    <property type="gene ID" value="LOC103311438"/>
</dbReference>
<dbReference type="AlphaFoldDB" id="A0A8R2FDS2"/>
<dbReference type="OrthoDB" id="1621027at2759"/>
<evidence type="ECO:0000256" key="1">
    <source>
        <dbReference type="RuleBase" id="RU003719"/>
    </source>
</evidence>